<sequence>LSAIKEEALCYSLPYGVLGAASWVLALITTVLVYMNDPKARSFLYKILKIITTIGPIIYTSIRCNANWEFIIIAFSRLGPWAFTMAYDRIERTEERKNEQINLVINRVLFAASFVLPVIGIVAVFQLIMVELENIDSKWQVVLCIMFSVIVMVGMGYCCGQCWSCCMCCLNERASKVFVYYFVITTNMFVIDSFLAALFGDRLGIPHDTPGLVSAIIFIIGKNWNMFGLIRDLCTRKNN</sequence>
<dbReference type="Proteomes" id="UP000789366">
    <property type="component" value="Unassembled WGS sequence"/>
</dbReference>
<proteinExistence type="predicted"/>
<evidence type="ECO:0000313" key="1">
    <source>
        <dbReference type="EMBL" id="CAG8675971.1"/>
    </source>
</evidence>
<evidence type="ECO:0000313" key="2">
    <source>
        <dbReference type="Proteomes" id="UP000789366"/>
    </source>
</evidence>
<comment type="caution">
    <text evidence="1">The sequence shown here is derived from an EMBL/GenBank/DDBJ whole genome shotgun (WGS) entry which is preliminary data.</text>
</comment>
<feature type="non-terminal residue" evidence="1">
    <location>
        <position position="1"/>
    </location>
</feature>
<protein>
    <submittedName>
        <fullName evidence="1">10236_t:CDS:1</fullName>
    </submittedName>
</protein>
<name>A0ACA9NWH3_9GLOM</name>
<keyword evidence="2" id="KW-1185">Reference proteome</keyword>
<gene>
    <name evidence="1" type="ORF">SPELUC_LOCUS9906</name>
</gene>
<accession>A0ACA9NWH3</accession>
<reference evidence="1" key="1">
    <citation type="submission" date="2021-06" db="EMBL/GenBank/DDBJ databases">
        <authorList>
            <person name="Kallberg Y."/>
            <person name="Tangrot J."/>
            <person name="Rosling A."/>
        </authorList>
    </citation>
    <scope>NUCLEOTIDE SEQUENCE</scope>
    <source>
        <strain evidence="1">28 12/20/2015</strain>
    </source>
</reference>
<dbReference type="EMBL" id="CAJVPW010017303">
    <property type="protein sequence ID" value="CAG8675971.1"/>
    <property type="molecule type" value="Genomic_DNA"/>
</dbReference>
<organism evidence="1 2">
    <name type="scientific">Cetraspora pellucida</name>
    <dbReference type="NCBI Taxonomy" id="1433469"/>
    <lineage>
        <taxon>Eukaryota</taxon>
        <taxon>Fungi</taxon>
        <taxon>Fungi incertae sedis</taxon>
        <taxon>Mucoromycota</taxon>
        <taxon>Glomeromycotina</taxon>
        <taxon>Glomeromycetes</taxon>
        <taxon>Diversisporales</taxon>
        <taxon>Gigasporaceae</taxon>
        <taxon>Cetraspora</taxon>
    </lineage>
</organism>